<reference evidence="1" key="1">
    <citation type="journal article" date="2020" name="mSystems">
        <title>Genome- and Community-Level Interaction Insights into Carbon Utilization and Element Cycling Functions of Hydrothermarchaeota in Hydrothermal Sediment.</title>
        <authorList>
            <person name="Zhou Z."/>
            <person name="Liu Y."/>
            <person name="Xu W."/>
            <person name="Pan J."/>
            <person name="Luo Z.H."/>
            <person name="Li M."/>
        </authorList>
    </citation>
    <scope>NUCLEOTIDE SEQUENCE [LARGE SCALE GENOMIC DNA]</scope>
    <source>
        <strain evidence="1">SpSt-10</strain>
    </source>
</reference>
<protein>
    <submittedName>
        <fullName evidence="1">Uncharacterized protein</fullName>
    </submittedName>
</protein>
<gene>
    <name evidence="1" type="ORF">ENL48_00190</name>
</gene>
<accession>A0A7J3TI13</accession>
<organism evidence="1">
    <name type="scientific">Geoglobus ahangari</name>
    <dbReference type="NCBI Taxonomy" id="113653"/>
    <lineage>
        <taxon>Archaea</taxon>
        <taxon>Methanobacteriati</taxon>
        <taxon>Methanobacteriota</taxon>
        <taxon>Archaeoglobi</taxon>
        <taxon>Archaeoglobales</taxon>
        <taxon>Archaeoglobaceae</taxon>
        <taxon>Geoglobus</taxon>
    </lineage>
</organism>
<dbReference type="AlphaFoldDB" id="A0A7J3TI13"/>
<sequence length="92" mass="10571">MIPSKSFVIFITDLSTNVGELITAIQKLRDAKALIISPNPILFSELKPEREEILKLYRKYVEREEMIRKMNRIVPTIDVGPRDLLSEMGALL</sequence>
<proteinExistence type="predicted"/>
<dbReference type="EMBL" id="DRUC01000006">
    <property type="protein sequence ID" value="HHF47674.1"/>
    <property type="molecule type" value="Genomic_DNA"/>
</dbReference>
<evidence type="ECO:0000313" key="1">
    <source>
        <dbReference type="EMBL" id="HHF47674.1"/>
    </source>
</evidence>
<name>A0A7J3TI13_9EURY</name>
<comment type="caution">
    <text evidence="1">The sequence shown here is derived from an EMBL/GenBank/DDBJ whole genome shotgun (WGS) entry which is preliminary data.</text>
</comment>